<evidence type="ECO:0000313" key="14">
    <source>
        <dbReference type="Proteomes" id="UP001056539"/>
    </source>
</evidence>
<gene>
    <name evidence="13" type="ORF">KDW03_03900</name>
</gene>
<keyword evidence="6 10" id="KW-0540">Nuclease</keyword>
<evidence type="ECO:0000256" key="7">
    <source>
        <dbReference type="ARBA" id="ARBA00022723"/>
    </source>
</evidence>
<keyword evidence="9 10" id="KW-0378">Hydrolase</keyword>
<evidence type="ECO:0000259" key="12">
    <source>
        <dbReference type="PROSITE" id="PS51975"/>
    </source>
</evidence>
<evidence type="ECO:0000256" key="5">
    <source>
        <dbReference type="ARBA" id="ARBA00022490"/>
    </source>
</evidence>
<organism evidence="13 14">
    <name type="scientific">Thermospira aquatica</name>
    <dbReference type="NCBI Taxonomy" id="2828656"/>
    <lineage>
        <taxon>Bacteria</taxon>
        <taxon>Pseudomonadati</taxon>
        <taxon>Spirochaetota</taxon>
        <taxon>Spirochaetia</taxon>
        <taxon>Brevinematales</taxon>
        <taxon>Thermospiraceae</taxon>
        <taxon>Thermospira</taxon>
    </lineage>
</organism>
<feature type="binding site" evidence="10">
    <location>
        <position position="82"/>
    </location>
    <ligand>
        <name>a divalent metal cation</name>
        <dbReference type="ChEBI" id="CHEBI:60240"/>
    </ligand>
</feature>
<evidence type="ECO:0000256" key="8">
    <source>
        <dbReference type="ARBA" id="ARBA00022759"/>
    </source>
</evidence>
<dbReference type="SUPFAM" id="SSF53098">
    <property type="entry name" value="Ribonuclease H-like"/>
    <property type="match status" value="1"/>
</dbReference>
<accession>A0AAX3BF41</accession>
<proteinExistence type="inferred from homology"/>
<protein>
    <recommendedName>
        <fullName evidence="11">Ribonuclease</fullName>
        <ecNumber evidence="11">3.1.26.4</ecNumber>
    </recommendedName>
</protein>
<evidence type="ECO:0000313" key="13">
    <source>
        <dbReference type="EMBL" id="URA10957.1"/>
    </source>
</evidence>
<dbReference type="Pfam" id="PF01351">
    <property type="entry name" value="RNase_HII"/>
    <property type="match status" value="1"/>
</dbReference>
<dbReference type="InterPro" id="IPR012295">
    <property type="entry name" value="TBP_dom_sf"/>
</dbReference>
<comment type="subcellular location">
    <subcellularLocation>
        <location evidence="3">Cytoplasm</location>
    </subcellularLocation>
</comment>
<dbReference type="EC" id="3.1.26.4" evidence="11"/>
<dbReference type="Proteomes" id="UP001056539">
    <property type="component" value="Chromosome"/>
</dbReference>
<evidence type="ECO:0000256" key="6">
    <source>
        <dbReference type="ARBA" id="ARBA00022722"/>
    </source>
</evidence>
<dbReference type="InterPro" id="IPR024567">
    <property type="entry name" value="RNase_HII/HIII_dom"/>
</dbReference>
<evidence type="ECO:0000256" key="11">
    <source>
        <dbReference type="RuleBase" id="RU003515"/>
    </source>
</evidence>
<reference evidence="13" key="2">
    <citation type="submission" date="2022-06" db="EMBL/GenBank/DDBJ databases">
        <title>Thermospira aquatica gen. nov., sp. nov.</title>
        <authorList>
            <person name="Ben Ali Gam Z."/>
            <person name="Labat M."/>
        </authorList>
    </citation>
    <scope>NUCLEOTIDE SEQUENCE</scope>
    <source>
        <strain evidence="13">F1F22</strain>
    </source>
</reference>
<dbReference type="AlphaFoldDB" id="A0AAX3BF41"/>
<comment type="similarity">
    <text evidence="4">Belongs to the RNase HII family. RnhC subfamily.</text>
</comment>
<evidence type="ECO:0000256" key="1">
    <source>
        <dbReference type="ARBA" id="ARBA00000077"/>
    </source>
</evidence>
<dbReference type="InterPro" id="IPR012337">
    <property type="entry name" value="RNaseH-like_sf"/>
</dbReference>
<dbReference type="GO" id="GO:0003723">
    <property type="term" value="F:RNA binding"/>
    <property type="evidence" value="ECO:0007669"/>
    <property type="project" value="UniProtKB-UniRule"/>
</dbReference>
<evidence type="ECO:0000256" key="4">
    <source>
        <dbReference type="ARBA" id="ARBA00008378"/>
    </source>
</evidence>
<dbReference type="GO" id="GO:0006298">
    <property type="term" value="P:mismatch repair"/>
    <property type="evidence" value="ECO:0007669"/>
    <property type="project" value="TreeGrafter"/>
</dbReference>
<dbReference type="EMBL" id="CP073355">
    <property type="protein sequence ID" value="URA10957.1"/>
    <property type="molecule type" value="Genomic_DNA"/>
</dbReference>
<sequence length="274" mass="31178">MATHALQFPLEKEKNLRDALEEKGYTFRPLQYGFWQASHNGIVLSFYNSGRLVIQGSEEKIQGFLPFLSSWMSESLSQLGCDECGKGEVFGPLVLVAVGVPKENFSQLQMLGITESKKASEKQLHQWYDQILSLCQVETFILEPEAYNQLYENYPNVNTILTLGYKDLLKRFKSSWDEVIVDAYAQDKHTQHTLSSVAPGKFLFETGAEKYPAVGAASLVAKKIFLNWFTQQPLKLPRGSGPEARELFFHMKSSNPAELKRYAKIHFFSKKEAF</sequence>
<dbReference type="PANTHER" id="PTHR10954">
    <property type="entry name" value="RIBONUCLEASE H2 SUBUNIT A"/>
    <property type="match status" value="1"/>
</dbReference>
<evidence type="ECO:0000256" key="2">
    <source>
        <dbReference type="ARBA" id="ARBA00004065"/>
    </source>
</evidence>
<reference evidence="13" key="1">
    <citation type="submission" date="2021-04" db="EMBL/GenBank/DDBJ databases">
        <authorList>
            <person name="Postec A."/>
        </authorList>
    </citation>
    <scope>NUCLEOTIDE SEQUENCE</scope>
    <source>
        <strain evidence="13">F1F22</strain>
    </source>
</reference>
<dbReference type="InterPro" id="IPR001352">
    <property type="entry name" value="RNase_HII/HIII"/>
</dbReference>
<dbReference type="GO" id="GO:0046872">
    <property type="term" value="F:metal ion binding"/>
    <property type="evidence" value="ECO:0007669"/>
    <property type="project" value="UniProtKB-KW"/>
</dbReference>
<dbReference type="RefSeq" id="WP_271436087.1">
    <property type="nucleotide sequence ID" value="NZ_CP073355.1"/>
</dbReference>
<dbReference type="GO" id="GO:0043137">
    <property type="term" value="P:DNA replication, removal of RNA primer"/>
    <property type="evidence" value="ECO:0007669"/>
    <property type="project" value="TreeGrafter"/>
</dbReference>
<dbReference type="GO" id="GO:0004523">
    <property type="term" value="F:RNA-DNA hybrid ribonuclease activity"/>
    <property type="evidence" value="ECO:0007669"/>
    <property type="project" value="UniProtKB-UniRule"/>
</dbReference>
<keyword evidence="5" id="KW-0963">Cytoplasm</keyword>
<evidence type="ECO:0000256" key="9">
    <source>
        <dbReference type="ARBA" id="ARBA00022801"/>
    </source>
</evidence>
<comment type="function">
    <text evidence="2 11">Endonuclease that specifically degrades the RNA of RNA-DNA hybrids.</text>
</comment>
<keyword evidence="8 10" id="KW-0255">Endonuclease</keyword>
<dbReference type="InterPro" id="IPR036397">
    <property type="entry name" value="RNaseH_sf"/>
</dbReference>
<comment type="cofactor">
    <cofactor evidence="10">
        <name>Mn(2+)</name>
        <dbReference type="ChEBI" id="CHEBI:29035"/>
    </cofactor>
    <cofactor evidence="10">
        <name>Mg(2+)</name>
        <dbReference type="ChEBI" id="CHEBI:18420"/>
    </cofactor>
    <text evidence="10">Manganese or magnesium. Binds 1 divalent metal ion per monomer in the absence of substrate. May bind a second metal ion after substrate binding.</text>
</comment>
<comment type="catalytic activity">
    <reaction evidence="1 10 11">
        <text>Endonucleolytic cleavage to 5'-phosphomonoester.</text>
        <dbReference type="EC" id="3.1.26.4"/>
    </reaction>
</comment>
<feature type="binding site" evidence="10">
    <location>
        <position position="83"/>
    </location>
    <ligand>
        <name>a divalent metal cation</name>
        <dbReference type="ChEBI" id="CHEBI:60240"/>
    </ligand>
</feature>
<evidence type="ECO:0000256" key="10">
    <source>
        <dbReference type="PROSITE-ProRule" id="PRU01319"/>
    </source>
</evidence>
<dbReference type="PROSITE" id="PS51975">
    <property type="entry name" value="RNASE_H_2"/>
    <property type="match status" value="1"/>
</dbReference>
<dbReference type="KEGG" id="taqu:KDW03_03900"/>
<keyword evidence="7 10" id="KW-0479">Metal-binding</keyword>
<feature type="domain" description="RNase H type-2" evidence="12">
    <location>
        <begin position="76"/>
        <end position="274"/>
    </location>
</feature>
<dbReference type="GO" id="GO:0005737">
    <property type="term" value="C:cytoplasm"/>
    <property type="evidence" value="ECO:0007669"/>
    <property type="project" value="UniProtKB-SubCell"/>
</dbReference>
<dbReference type="PANTHER" id="PTHR10954:SF23">
    <property type="entry name" value="RIBONUCLEASE"/>
    <property type="match status" value="1"/>
</dbReference>
<dbReference type="GO" id="GO:0032299">
    <property type="term" value="C:ribonuclease H2 complex"/>
    <property type="evidence" value="ECO:0007669"/>
    <property type="project" value="TreeGrafter"/>
</dbReference>
<name>A0AAX3BF41_9SPIR</name>
<keyword evidence="14" id="KW-1185">Reference proteome</keyword>
<feature type="binding site" evidence="10">
    <location>
        <position position="182"/>
    </location>
    <ligand>
        <name>a divalent metal cation</name>
        <dbReference type="ChEBI" id="CHEBI:60240"/>
    </ligand>
</feature>
<dbReference type="Gene3D" id="3.30.420.10">
    <property type="entry name" value="Ribonuclease H-like superfamily/Ribonuclease H"/>
    <property type="match status" value="1"/>
</dbReference>
<dbReference type="Gene3D" id="3.30.310.10">
    <property type="entry name" value="TATA-Binding Protein"/>
    <property type="match status" value="1"/>
</dbReference>
<evidence type="ECO:0000256" key="3">
    <source>
        <dbReference type="ARBA" id="ARBA00004496"/>
    </source>
</evidence>